<evidence type="ECO:0008006" key="4">
    <source>
        <dbReference type="Google" id="ProtNLM"/>
    </source>
</evidence>
<dbReference type="RefSeq" id="WP_167574038.1">
    <property type="nucleotide sequence ID" value="NZ_KK853997.1"/>
</dbReference>
<protein>
    <recommendedName>
        <fullName evidence="4">Small hydrophobic membrane protein</fullName>
    </recommendedName>
</protein>
<keyword evidence="1" id="KW-0472">Membrane</keyword>
<feature type="transmembrane region" description="Helical" evidence="1">
    <location>
        <begin position="23"/>
        <end position="40"/>
    </location>
</feature>
<dbReference type="EMBL" id="JNBY01000078">
    <property type="protein sequence ID" value="KDN85800.1"/>
    <property type="molecule type" value="Genomic_DNA"/>
</dbReference>
<dbReference type="Proteomes" id="UP000027178">
    <property type="component" value="Unassembled WGS sequence"/>
</dbReference>
<proteinExistence type="predicted"/>
<comment type="caution">
    <text evidence="2">The sequence shown here is derived from an EMBL/GenBank/DDBJ whole genome shotgun (WGS) entry which is preliminary data.</text>
</comment>
<keyword evidence="3" id="KW-1185">Reference proteome</keyword>
<dbReference type="AlphaFoldDB" id="A0A066Z6L7"/>
<organism evidence="2 3">
    <name type="scientific">Kitasatospora cheerisanensis KCTC 2395</name>
    <dbReference type="NCBI Taxonomy" id="1348663"/>
    <lineage>
        <taxon>Bacteria</taxon>
        <taxon>Bacillati</taxon>
        <taxon>Actinomycetota</taxon>
        <taxon>Actinomycetes</taxon>
        <taxon>Kitasatosporales</taxon>
        <taxon>Streptomycetaceae</taxon>
        <taxon>Kitasatospora</taxon>
    </lineage>
</organism>
<sequence>MLLFALLALGLLAGAAAHLPGPVFLVAATAVAGWLLLFAARERLTRTHRH</sequence>
<evidence type="ECO:0000256" key="1">
    <source>
        <dbReference type="SAM" id="Phobius"/>
    </source>
</evidence>
<keyword evidence="1" id="KW-1133">Transmembrane helix</keyword>
<reference evidence="2 3" key="1">
    <citation type="submission" date="2014-05" db="EMBL/GenBank/DDBJ databases">
        <title>Draft Genome Sequence of Kitasatospora cheerisanensis KCTC 2395.</title>
        <authorList>
            <person name="Nam D.H."/>
        </authorList>
    </citation>
    <scope>NUCLEOTIDE SEQUENCE [LARGE SCALE GENOMIC DNA]</scope>
    <source>
        <strain evidence="2 3">KCTC 2395</strain>
    </source>
</reference>
<evidence type="ECO:0000313" key="3">
    <source>
        <dbReference type="Proteomes" id="UP000027178"/>
    </source>
</evidence>
<evidence type="ECO:0000313" key="2">
    <source>
        <dbReference type="EMBL" id="KDN85800.1"/>
    </source>
</evidence>
<keyword evidence="1" id="KW-0812">Transmembrane</keyword>
<dbReference type="HOGENOM" id="CLU_197628_1_0_11"/>
<dbReference type="PATRIC" id="fig|1348663.4.peg.2379"/>
<name>A0A066Z6L7_9ACTN</name>
<accession>A0A066Z6L7</accession>
<gene>
    <name evidence="2" type="ORF">KCH_24580</name>
</gene>